<name>A0ABM3B524_GOSHI</name>
<dbReference type="PROSITE" id="PS51011">
    <property type="entry name" value="ARID"/>
    <property type="match status" value="1"/>
</dbReference>
<sequence length="369" mass="41231">MTGNDEGKDDKGTRIQGQRKRKQPDAVSNIATLNSLTKKRQHPTSFLPLPSVTNRPSFKTACTICKKEMEYPMICINAEVLCPFCNRYFLASVPQISQPRFFPPLSSTNSPVFTDYDQYKLVLRDPRYFRIMLELVSIIKSKLFQVPTFQGKELNLHRIFVEVSHRGGIHKVIRERRLQEVCAALAANLSVGLVYQMYMKWLYDLESWFFDSPPSEYLQTSSSSIAGAHLKQGVTGTKPSEQGHTSFADHSFGSLPTPYPKQGLIGGQPSGQGYSSFADLNSALVNDQIILVDDGTSRYFADDTQDFAPADEHGLSLSSDWDPSEWEVHPAVPDVCSPGIDPCHMKGALSTSNITSIRAEQQPSNDRNR</sequence>
<dbReference type="RefSeq" id="XP_040962141.1">
    <property type="nucleotide sequence ID" value="XM_041106207.1"/>
</dbReference>
<reference evidence="4" key="2">
    <citation type="submission" date="2025-08" db="UniProtKB">
        <authorList>
            <consortium name="RefSeq"/>
        </authorList>
    </citation>
    <scope>IDENTIFICATION</scope>
</reference>
<evidence type="ECO:0000259" key="2">
    <source>
        <dbReference type="PROSITE" id="PS51011"/>
    </source>
</evidence>
<dbReference type="Gene3D" id="1.10.150.60">
    <property type="entry name" value="ARID DNA-binding domain"/>
    <property type="match status" value="1"/>
</dbReference>
<keyword evidence="3" id="KW-1185">Reference proteome</keyword>
<evidence type="ECO:0000313" key="4">
    <source>
        <dbReference type="RefSeq" id="XP_040962141.1"/>
    </source>
</evidence>
<organism evidence="3 4">
    <name type="scientific">Gossypium hirsutum</name>
    <name type="common">Upland cotton</name>
    <name type="synonym">Gossypium mexicanum</name>
    <dbReference type="NCBI Taxonomy" id="3635"/>
    <lineage>
        <taxon>Eukaryota</taxon>
        <taxon>Viridiplantae</taxon>
        <taxon>Streptophyta</taxon>
        <taxon>Embryophyta</taxon>
        <taxon>Tracheophyta</taxon>
        <taxon>Spermatophyta</taxon>
        <taxon>Magnoliopsida</taxon>
        <taxon>eudicotyledons</taxon>
        <taxon>Gunneridae</taxon>
        <taxon>Pentapetalae</taxon>
        <taxon>rosids</taxon>
        <taxon>malvids</taxon>
        <taxon>Malvales</taxon>
        <taxon>Malvaceae</taxon>
        <taxon>Malvoideae</taxon>
        <taxon>Gossypium</taxon>
    </lineage>
</organism>
<accession>A0ABM3B524</accession>
<reference evidence="3" key="1">
    <citation type="journal article" date="2020" name="Nat. Genet.">
        <title>Genomic diversifications of five Gossypium allopolyploid species and their impact on cotton improvement.</title>
        <authorList>
            <person name="Chen Z.J."/>
            <person name="Sreedasyam A."/>
            <person name="Ando A."/>
            <person name="Song Q."/>
            <person name="De Santiago L.M."/>
            <person name="Hulse-Kemp A.M."/>
            <person name="Ding M."/>
            <person name="Ye W."/>
            <person name="Kirkbride R.C."/>
            <person name="Jenkins J."/>
            <person name="Plott C."/>
            <person name="Lovell J."/>
            <person name="Lin Y.M."/>
            <person name="Vaughn R."/>
            <person name="Liu B."/>
            <person name="Simpson S."/>
            <person name="Scheffler B.E."/>
            <person name="Wen L."/>
            <person name="Saski C.A."/>
            <person name="Grover C.E."/>
            <person name="Hu G."/>
            <person name="Conover J.L."/>
            <person name="Carlson J.W."/>
            <person name="Shu S."/>
            <person name="Boston L.B."/>
            <person name="Williams M."/>
            <person name="Peterson D.G."/>
            <person name="McGee K."/>
            <person name="Jones D.C."/>
            <person name="Wendel J.F."/>
            <person name="Stelly D.M."/>
            <person name="Grimwood J."/>
            <person name="Schmutz J."/>
        </authorList>
    </citation>
    <scope>NUCLEOTIDE SEQUENCE [LARGE SCALE GENOMIC DNA]</scope>
    <source>
        <strain evidence="3">cv. TM-1</strain>
    </source>
</reference>
<dbReference type="InterPro" id="IPR036431">
    <property type="entry name" value="ARID_dom_sf"/>
</dbReference>
<feature type="domain" description="ARID" evidence="2">
    <location>
        <begin position="122"/>
        <end position="210"/>
    </location>
</feature>
<dbReference type="PANTHER" id="PTHR46691:SF1">
    <property type="entry name" value="AT-RICH INTERACTIVE DOMAIN-CONTAINING PROTEIN 2"/>
    <property type="match status" value="1"/>
</dbReference>
<dbReference type="GeneID" id="121223782"/>
<evidence type="ECO:0000313" key="3">
    <source>
        <dbReference type="Proteomes" id="UP000818029"/>
    </source>
</evidence>
<feature type="region of interest" description="Disordered" evidence="1">
    <location>
        <begin position="231"/>
        <end position="252"/>
    </location>
</feature>
<feature type="region of interest" description="Disordered" evidence="1">
    <location>
        <begin position="1"/>
        <end position="25"/>
    </location>
</feature>
<gene>
    <name evidence="4" type="primary">LOC121223782</name>
</gene>
<evidence type="ECO:0000256" key="1">
    <source>
        <dbReference type="SAM" id="MobiDB-lite"/>
    </source>
</evidence>
<feature type="compositionally biased region" description="Polar residues" evidence="1">
    <location>
        <begin position="234"/>
        <end position="245"/>
    </location>
</feature>
<dbReference type="Proteomes" id="UP000818029">
    <property type="component" value="Chromosome D11"/>
</dbReference>
<dbReference type="SMART" id="SM00501">
    <property type="entry name" value="BRIGHT"/>
    <property type="match status" value="1"/>
</dbReference>
<dbReference type="Pfam" id="PF01388">
    <property type="entry name" value="ARID"/>
    <property type="match status" value="1"/>
</dbReference>
<proteinExistence type="predicted"/>
<dbReference type="SMART" id="SM01014">
    <property type="entry name" value="ARID"/>
    <property type="match status" value="1"/>
</dbReference>
<feature type="compositionally biased region" description="Basic and acidic residues" evidence="1">
    <location>
        <begin position="1"/>
        <end position="13"/>
    </location>
</feature>
<protein>
    <submittedName>
        <fullName evidence="4">Uncharacterized protein isoform X1</fullName>
    </submittedName>
</protein>
<dbReference type="InterPro" id="IPR001606">
    <property type="entry name" value="ARID_dom"/>
</dbReference>
<dbReference type="PANTHER" id="PTHR46691">
    <property type="entry name" value="HIGH MOBILITY GROUP B PROTEIN 9"/>
    <property type="match status" value="1"/>
</dbReference>
<dbReference type="SUPFAM" id="SSF46774">
    <property type="entry name" value="ARID-like"/>
    <property type="match status" value="1"/>
</dbReference>